<proteinExistence type="predicted"/>
<dbReference type="EMBL" id="KQ947425">
    <property type="protein sequence ID" value="KUJ11904.1"/>
    <property type="molecule type" value="Genomic_DNA"/>
</dbReference>
<dbReference type="AlphaFoldDB" id="A0A194WW56"/>
<evidence type="ECO:0000313" key="1">
    <source>
        <dbReference type="EMBL" id="KUJ11904.1"/>
    </source>
</evidence>
<organism evidence="1 2">
    <name type="scientific">Mollisia scopiformis</name>
    <name type="common">Conifer needle endophyte fungus</name>
    <name type="synonym">Phialocephala scopiformis</name>
    <dbReference type="NCBI Taxonomy" id="149040"/>
    <lineage>
        <taxon>Eukaryota</taxon>
        <taxon>Fungi</taxon>
        <taxon>Dikarya</taxon>
        <taxon>Ascomycota</taxon>
        <taxon>Pezizomycotina</taxon>
        <taxon>Leotiomycetes</taxon>
        <taxon>Helotiales</taxon>
        <taxon>Mollisiaceae</taxon>
        <taxon>Mollisia</taxon>
    </lineage>
</organism>
<name>A0A194WW56_MOLSC</name>
<dbReference type="OrthoDB" id="3560687at2759"/>
<keyword evidence="2" id="KW-1185">Reference proteome</keyword>
<gene>
    <name evidence="1" type="ORF">LY89DRAFT_215206</name>
</gene>
<protein>
    <submittedName>
        <fullName evidence="1">Uncharacterized protein</fullName>
    </submittedName>
</protein>
<dbReference type="InParanoid" id="A0A194WW56"/>
<dbReference type="Proteomes" id="UP000070700">
    <property type="component" value="Unassembled WGS sequence"/>
</dbReference>
<sequence length="86" mass="9713">KSSIIARRGEIDGGKKGLARLSCIHSVKILQSKFFCNTRTKQNQNKKHTTAGIRWWSPTQLLICRSDVYGWQSGRDAQVSSAYGRM</sequence>
<feature type="non-terminal residue" evidence="1">
    <location>
        <position position="1"/>
    </location>
</feature>
<accession>A0A194WW56</accession>
<reference evidence="1 2" key="1">
    <citation type="submission" date="2015-10" db="EMBL/GenBank/DDBJ databases">
        <title>Full genome of DAOMC 229536 Phialocephala scopiformis, a fungal endophyte of spruce producing the potent anti-insectan compound rugulosin.</title>
        <authorList>
            <consortium name="DOE Joint Genome Institute"/>
            <person name="Walker A.K."/>
            <person name="Frasz S.L."/>
            <person name="Seifert K.A."/>
            <person name="Miller J.D."/>
            <person name="Mondo S.J."/>
            <person name="Labutti K."/>
            <person name="Lipzen A."/>
            <person name="Dockter R."/>
            <person name="Kennedy M."/>
            <person name="Grigoriev I.V."/>
            <person name="Spatafora J.W."/>
        </authorList>
    </citation>
    <scope>NUCLEOTIDE SEQUENCE [LARGE SCALE GENOMIC DNA]</scope>
    <source>
        <strain evidence="1 2">CBS 120377</strain>
    </source>
</reference>
<evidence type="ECO:0000313" key="2">
    <source>
        <dbReference type="Proteomes" id="UP000070700"/>
    </source>
</evidence>